<dbReference type="GO" id="GO:0005886">
    <property type="term" value="C:plasma membrane"/>
    <property type="evidence" value="ECO:0007669"/>
    <property type="project" value="UniProtKB-SubCell"/>
</dbReference>
<keyword evidence="2 7" id="KW-0813">Transport</keyword>
<dbReference type="Proteomes" id="UP000066124">
    <property type="component" value="Plasmid pHG1"/>
</dbReference>
<dbReference type="RefSeq" id="WP_004062037.1">
    <property type="nucleotide sequence ID" value="NZ_CP011948.1"/>
</dbReference>
<feature type="transmembrane region" description="Helical" evidence="7">
    <location>
        <begin position="284"/>
        <end position="304"/>
    </location>
</feature>
<gene>
    <name evidence="9" type="ORF">ABY42_16335</name>
</gene>
<comment type="subcellular location">
    <subcellularLocation>
        <location evidence="1 7">Cell membrane</location>
        <topology evidence="1 7">Multi-pass membrane protein</topology>
    </subcellularLocation>
</comment>
<dbReference type="KEGG" id="hgi:ABY42_16335"/>
<geneLocation type="plasmid" evidence="9 10">
    <name>pHG1</name>
</geneLocation>
<feature type="domain" description="ABC transmembrane type-1" evidence="8">
    <location>
        <begin position="87"/>
        <end position="301"/>
    </location>
</feature>
<dbReference type="GeneID" id="25247552"/>
<dbReference type="GO" id="GO:0055085">
    <property type="term" value="P:transmembrane transport"/>
    <property type="evidence" value="ECO:0007669"/>
    <property type="project" value="InterPro"/>
</dbReference>
<evidence type="ECO:0000256" key="2">
    <source>
        <dbReference type="ARBA" id="ARBA00022448"/>
    </source>
</evidence>
<name>A0A0K1IYH9_HALGI</name>
<protein>
    <submittedName>
        <fullName evidence="9">Sugar ABC transporter permease</fullName>
    </submittedName>
</protein>
<dbReference type="EMBL" id="CP011948">
    <property type="protein sequence ID" value="AKU09365.1"/>
    <property type="molecule type" value="Genomic_DNA"/>
</dbReference>
<accession>A0A0K1IYH9</accession>
<dbReference type="AlphaFoldDB" id="A0A0K1IYH9"/>
<evidence type="ECO:0000256" key="4">
    <source>
        <dbReference type="ARBA" id="ARBA00022692"/>
    </source>
</evidence>
<sequence length="312" mass="34603">MSLAEERTQTGDDSRLAQSAAHVKRNRRAYLLIAPAAVFLVAVVGYPILETFRLSLYRSPADSTIETFVGLQHYVDIFNSDIFYRLLWQTGRWVAVGVAGKTLLGLLIAVHLKGDIRGRKFFRTAFLIPWGIPYAISAVVFRWIEHPQFGYLNAILLKLGVIEQGIGILGNPDIAWLGVVVADIWIGTPFMAIIFLAGLQSIPQDLYEAAAIDGAERWHQFRYITLPQLKSVILMATLLSTIWTFVSFDVIWTMTGGGPISTTATLVIHIYQVGLQNGNLGLGAAYSVIGFLLLLLFAIVYLRVYTRGGEEL</sequence>
<comment type="similarity">
    <text evidence="7">Belongs to the binding-protein-dependent transport system permease family.</text>
</comment>
<keyword evidence="4 7" id="KW-0812">Transmembrane</keyword>
<dbReference type="Pfam" id="PF00528">
    <property type="entry name" value="BPD_transp_1"/>
    <property type="match status" value="1"/>
</dbReference>
<evidence type="ECO:0000256" key="7">
    <source>
        <dbReference type="RuleBase" id="RU363032"/>
    </source>
</evidence>
<feature type="transmembrane region" description="Helical" evidence="7">
    <location>
        <begin position="29"/>
        <end position="49"/>
    </location>
</feature>
<evidence type="ECO:0000256" key="5">
    <source>
        <dbReference type="ARBA" id="ARBA00022989"/>
    </source>
</evidence>
<dbReference type="CDD" id="cd06261">
    <property type="entry name" value="TM_PBP2"/>
    <property type="match status" value="1"/>
</dbReference>
<dbReference type="Gene3D" id="1.10.3720.10">
    <property type="entry name" value="MetI-like"/>
    <property type="match status" value="1"/>
</dbReference>
<dbReference type="PANTHER" id="PTHR43005">
    <property type="entry name" value="BLR7065 PROTEIN"/>
    <property type="match status" value="1"/>
</dbReference>
<reference evidence="10" key="1">
    <citation type="journal article" date="2015" name="J. Biotechnol.">
        <title>Complete genome sequence of Haloferax gibbonsii strain ARA6, a potential producer of polyhydroxyalkanoates and halocins isolated from Araruama, Rio de Janeiro, Brasil.</title>
        <authorList>
            <person name="Pinto L.H."/>
            <person name="D'Alincourt Carvalho-Assef A.P."/>
            <person name="Vieira R.P."/>
            <person name="Clementino M.M."/>
            <person name="Albano R.M."/>
        </authorList>
    </citation>
    <scope>NUCLEOTIDE SEQUENCE [LARGE SCALE GENOMIC DNA]</scope>
    <source>
        <strain evidence="10">ARA6</strain>
        <plasmid evidence="10">Plasmid pHG1</plasmid>
    </source>
</reference>
<evidence type="ECO:0000313" key="10">
    <source>
        <dbReference type="Proteomes" id="UP000066124"/>
    </source>
</evidence>
<organism evidence="9 10">
    <name type="scientific">Haloferax gibbonsii</name>
    <dbReference type="NCBI Taxonomy" id="35746"/>
    <lineage>
        <taxon>Archaea</taxon>
        <taxon>Methanobacteriati</taxon>
        <taxon>Methanobacteriota</taxon>
        <taxon>Stenosarchaea group</taxon>
        <taxon>Halobacteria</taxon>
        <taxon>Halobacteriales</taxon>
        <taxon>Haloferacaceae</taxon>
        <taxon>Haloferax</taxon>
    </lineage>
</organism>
<dbReference type="PROSITE" id="PS50928">
    <property type="entry name" value="ABC_TM1"/>
    <property type="match status" value="1"/>
</dbReference>
<keyword evidence="3" id="KW-1003">Cell membrane</keyword>
<evidence type="ECO:0000259" key="8">
    <source>
        <dbReference type="PROSITE" id="PS50928"/>
    </source>
</evidence>
<feature type="transmembrane region" description="Helical" evidence="7">
    <location>
        <begin position="93"/>
        <end position="112"/>
    </location>
</feature>
<feature type="transmembrane region" description="Helical" evidence="7">
    <location>
        <begin position="232"/>
        <end position="252"/>
    </location>
</feature>
<dbReference type="PATRIC" id="fig|35746.4.peg.3541"/>
<dbReference type="InterPro" id="IPR035906">
    <property type="entry name" value="MetI-like_sf"/>
</dbReference>
<proteinExistence type="inferred from homology"/>
<feature type="transmembrane region" description="Helical" evidence="7">
    <location>
        <begin position="124"/>
        <end position="144"/>
    </location>
</feature>
<evidence type="ECO:0000313" key="9">
    <source>
        <dbReference type="EMBL" id="AKU09365.1"/>
    </source>
</evidence>
<evidence type="ECO:0000256" key="6">
    <source>
        <dbReference type="ARBA" id="ARBA00023136"/>
    </source>
</evidence>
<evidence type="ECO:0000256" key="1">
    <source>
        <dbReference type="ARBA" id="ARBA00004651"/>
    </source>
</evidence>
<dbReference type="PANTHER" id="PTHR43005:SF1">
    <property type="entry name" value="SPERMIDINE_PUTRESCINE TRANSPORT SYSTEM PERMEASE PROTEIN"/>
    <property type="match status" value="1"/>
</dbReference>
<dbReference type="InterPro" id="IPR000515">
    <property type="entry name" value="MetI-like"/>
</dbReference>
<evidence type="ECO:0000256" key="3">
    <source>
        <dbReference type="ARBA" id="ARBA00022475"/>
    </source>
</evidence>
<keyword evidence="5 7" id="KW-1133">Transmembrane helix</keyword>
<keyword evidence="6 7" id="KW-0472">Membrane</keyword>
<dbReference type="SUPFAM" id="SSF161098">
    <property type="entry name" value="MetI-like"/>
    <property type="match status" value="1"/>
</dbReference>
<keyword evidence="9" id="KW-0614">Plasmid</keyword>
<feature type="transmembrane region" description="Helical" evidence="7">
    <location>
        <begin position="174"/>
        <end position="197"/>
    </location>
</feature>